<dbReference type="AlphaFoldDB" id="A0AAV7R4P6"/>
<protein>
    <submittedName>
        <fullName evidence="1">Uncharacterized protein</fullName>
    </submittedName>
</protein>
<gene>
    <name evidence="1" type="ORF">NDU88_012950</name>
</gene>
<proteinExistence type="predicted"/>
<keyword evidence="2" id="KW-1185">Reference proteome</keyword>
<evidence type="ECO:0000313" key="1">
    <source>
        <dbReference type="EMBL" id="KAJ1146687.1"/>
    </source>
</evidence>
<name>A0AAV7R4P6_PLEWA</name>
<reference evidence="1" key="1">
    <citation type="journal article" date="2022" name="bioRxiv">
        <title>Sequencing and chromosome-scale assembly of the giantPleurodeles waltlgenome.</title>
        <authorList>
            <person name="Brown T."/>
            <person name="Elewa A."/>
            <person name="Iarovenko S."/>
            <person name="Subramanian E."/>
            <person name="Araus A.J."/>
            <person name="Petzold A."/>
            <person name="Susuki M."/>
            <person name="Suzuki K.-i.T."/>
            <person name="Hayashi T."/>
            <person name="Toyoda A."/>
            <person name="Oliveira C."/>
            <person name="Osipova E."/>
            <person name="Leigh N.D."/>
            <person name="Simon A."/>
            <person name="Yun M.H."/>
        </authorList>
    </citation>
    <scope>NUCLEOTIDE SEQUENCE</scope>
    <source>
        <strain evidence="1">20211129_DDA</strain>
        <tissue evidence="1">Liver</tissue>
    </source>
</reference>
<sequence>MQAESCRVAEVCLPDDTLTSQEALILQQFERFYSDLYAKEELDSQDIEDCLDSTHLSQIPPANSAILEKDVTPTEVLATKHRLQTDKAPGGWLWSRVL</sequence>
<evidence type="ECO:0000313" key="2">
    <source>
        <dbReference type="Proteomes" id="UP001066276"/>
    </source>
</evidence>
<accession>A0AAV7R4P6</accession>
<comment type="caution">
    <text evidence="1">The sequence shown here is derived from an EMBL/GenBank/DDBJ whole genome shotgun (WGS) entry which is preliminary data.</text>
</comment>
<organism evidence="1 2">
    <name type="scientific">Pleurodeles waltl</name>
    <name type="common">Iberian ribbed newt</name>
    <dbReference type="NCBI Taxonomy" id="8319"/>
    <lineage>
        <taxon>Eukaryota</taxon>
        <taxon>Metazoa</taxon>
        <taxon>Chordata</taxon>
        <taxon>Craniata</taxon>
        <taxon>Vertebrata</taxon>
        <taxon>Euteleostomi</taxon>
        <taxon>Amphibia</taxon>
        <taxon>Batrachia</taxon>
        <taxon>Caudata</taxon>
        <taxon>Salamandroidea</taxon>
        <taxon>Salamandridae</taxon>
        <taxon>Pleurodelinae</taxon>
        <taxon>Pleurodeles</taxon>
    </lineage>
</organism>
<dbReference type="EMBL" id="JANPWB010000010">
    <property type="protein sequence ID" value="KAJ1146687.1"/>
    <property type="molecule type" value="Genomic_DNA"/>
</dbReference>
<dbReference type="Proteomes" id="UP001066276">
    <property type="component" value="Chromosome 6"/>
</dbReference>